<keyword evidence="7 14" id="KW-0812">Transmembrane</keyword>
<dbReference type="Pfam" id="PF07694">
    <property type="entry name" value="5TM-5TMR_LYT"/>
    <property type="match status" value="1"/>
</dbReference>
<dbReference type="RefSeq" id="WP_060751196.1">
    <property type="nucleotide sequence ID" value="NZ_LRPH01000072.1"/>
</dbReference>
<evidence type="ECO:0000256" key="4">
    <source>
        <dbReference type="ARBA" id="ARBA00022475"/>
    </source>
</evidence>
<keyword evidence="6" id="KW-0808">Transferase</keyword>
<evidence type="ECO:0000256" key="7">
    <source>
        <dbReference type="ARBA" id="ARBA00022692"/>
    </source>
</evidence>
<dbReference type="GO" id="GO:0005524">
    <property type="term" value="F:ATP binding"/>
    <property type="evidence" value="ECO:0007669"/>
    <property type="project" value="UniProtKB-KW"/>
</dbReference>
<dbReference type="InterPro" id="IPR036890">
    <property type="entry name" value="HATPase_C_sf"/>
</dbReference>
<keyword evidence="8" id="KW-0547">Nucleotide-binding</keyword>
<evidence type="ECO:0000259" key="15">
    <source>
        <dbReference type="PROSITE" id="PS50109"/>
    </source>
</evidence>
<dbReference type="EMBL" id="LRPH01000072">
    <property type="protein sequence ID" value="KWU58251.1"/>
    <property type="molecule type" value="Genomic_DNA"/>
</dbReference>
<evidence type="ECO:0000256" key="10">
    <source>
        <dbReference type="ARBA" id="ARBA00022840"/>
    </source>
</evidence>
<evidence type="ECO:0000313" key="16">
    <source>
        <dbReference type="EMBL" id="KWU58251.1"/>
    </source>
</evidence>
<dbReference type="Gene3D" id="3.30.565.10">
    <property type="entry name" value="Histidine kinase-like ATPase, C-terminal domain"/>
    <property type="match status" value="1"/>
</dbReference>
<dbReference type="GO" id="GO:0005886">
    <property type="term" value="C:plasma membrane"/>
    <property type="evidence" value="ECO:0007669"/>
    <property type="project" value="UniProtKB-SubCell"/>
</dbReference>
<evidence type="ECO:0000256" key="13">
    <source>
        <dbReference type="ARBA" id="ARBA00023136"/>
    </source>
</evidence>
<evidence type="ECO:0000256" key="14">
    <source>
        <dbReference type="SAM" id="Phobius"/>
    </source>
</evidence>
<dbReference type="InterPro" id="IPR004358">
    <property type="entry name" value="Sig_transdc_His_kin-like_C"/>
</dbReference>
<evidence type="ECO:0000256" key="11">
    <source>
        <dbReference type="ARBA" id="ARBA00022989"/>
    </source>
</evidence>
<dbReference type="PROSITE" id="PS50109">
    <property type="entry name" value="HIS_KIN"/>
    <property type="match status" value="1"/>
</dbReference>
<dbReference type="InterPro" id="IPR036097">
    <property type="entry name" value="HisK_dim/P_sf"/>
</dbReference>
<feature type="transmembrane region" description="Helical" evidence="14">
    <location>
        <begin position="149"/>
        <end position="171"/>
    </location>
</feature>
<keyword evidence="11 14" id="KW-1133">Transmembrane helix</keyword>
<dbReference type="SUPFAM" id="SSF47384">
    <property type="entry name" value="Homodimeric domain of signal transducing histidine kinase"/>
    <property type="match status" value="1"/>
</dbReference>
<dbReference type="PANTHER" id="PTHR43065:SF46">
    <property type="entry name" value="C4-DICARBOXYLATE TRANSPORT SENSOR PROTEIN DCTB"/>
    <property type="match status" value="1"/>
</dbReference>
<dbReference type="Proteomes" id="UP000065797">
    <property type="component" value="Unassembled WGS sequence"/>
</dbReference>
<reference evidence="16 17" key="1">
    <citation type="submission" date="2016-01" db="EMBL/GenBank/DDBJ databases">
        <authorList>
            <person name="McClelland M."/>
            <person name="Jain A."/>
            <person name="Saraogi P."/>
            <person name="Mendelson R."/>
            <person name="Westerman R."/>
            <person name="SanMiguel P."/>
            <person name="Csonka L."/>
        </authorList>
    </citation>
    <scope>NUCLEOTIDE SEQUENCE [LARGE SCALE GENOMIC DNA]</scope>
    <source>
        <strain evidence="16 17">PE8-15</strain>
    </source>
</reference>
<dbReference type="InterPro" id="IPR003661">
    <property type="entry name" value="HisK_dim/P_dom"/>
</dbReference>
<name>A0A109G0X3_BACMY</name>
<keyword evidence="9 16" id="KW-0418">Kinase</keyword>
<proteinExistence type="predicted"/>
<dbReference type="Gene3D" id="1.10.287.130">
    <property type="match status" value="1"/>
</dbReference>
<comment type="subcellular location">
    <subcellularLocation>
        <location evidence="2">Cell membrane</location>
        <topology evidence="2">Multi-pass membrane protein</topology>
    </subcellularLocation>
</comment>
<protein>
    <recommendedName>
        <fullName evidence="3">histidine kinase</fullName>
        <ecNumber evidence="3">2.7.13.3</ecNumber>
    </recommendedName>
</protein>
<keyword evidence="13 14" id="KW-0472">Membrane</keyword>
<evidence type="ECO:0000256" key="3">
    <source>
        <dbReference type="ARBA" id="ARBA00012438"/>
    </source>
</evidence>
<dbReference type="Pfam" id="PF02518">
    <property type="entry name" value="HATPase_c"/>
    <property type="match status" value="1"/>
</dbReference>
<comment type="caution">
    <text evidence="16">The sequence shown here is derived from an EMBL/GenBank/DDBJ whole genome shotgun (WGS) entry which is preliminary data.</text>
</comment>
<dbReference type="GO" id="GO:0071555">
    <property type="term" value="P:cell wall organization"/>
    <property type="evidence" value="ECO:0007669"/>
    <property type="project" value="InterPro"/>
</dbReference>
<keyword evidence="10" id="KW-0067">ATP-binding</keyword>
<dbReference type="InterPro" id="IPR005467">
    <property type="entry name" value="His_kinase_dom"/>
</dbReference>
<feature type="transmembrane region" description="Helical" evidence="14">
    <location>
        <begin position="87"/>
        <end position="111"/>
    </location>
</feature>
<comment type="catalytic activity">
    <reaction evidence="1">
        <text>ATP + protein L-histidine = ADP + protein N-phospho-L-histidine.</text>
        <dbReference type="EC" id="2.7.13.3"/>
    </reaction>
</comment>
<evidence type="ECO:0000256" key="1">
    <source>
        <dbReference type="ARBA" id="ARBA00000085"/>
    </source>
</evidence>
<feature type="transmembrane region" description="Helical" evidence="14">
    <location>
        <begin position="56"/>
        <end position="75"/>
    </location>
</feature>
<feature type="transmembrane region" description="Helical" evidence="14">
    <location>
        <begin position="26"/>
        <end position="44"/>
    </location>
</feature>
<dbReference type="SUPFAM" id="SSF55874">
    <property type="entry name" value="ATPase domain of HSP90 chaperone/DNA topoisomerase II/histidine kinase"/>
    <property type="match status" value="1"/>
</dbReference>
<evidence type="ECO:0000256" key="8">
    <source>
        <dbReference type="ARBA" id="ARBA00022741"/>
    </source>
</evidence>
<evidence type="ECO:0000256" key="6">
    <source>
        <dbReference type="ARBA" id="ARBA00022679"/>
    </source>
</evidence>
<feature type="domain" description="Histidine kinase" evidence="15">
    <location>
        <begin position="226"/>
        <end position="431"/>
    </location>
</feature>
<dbReference type="SMART" id="SM00388">
    <property type="entry name" value="HisKA"/>
    <property type="match status" value="1"/>
</dbReference>
<evidence type="ECO:0000256" key="9">
    <source>
        <dbReference type="ARBA" id="ARBA00022777"/>
    </source>
</evidence>
<evidence type="ECO:0000256" key="2">
    <source>
        <dbReference type="ARBA" id="ARBA00004651"/>
    </source>
</evidence>
<feature type="transmembrane region" description="Helical" evidence="14">
    <location>
        <begin position="118"/>
        <end position="137"/>
    </location>
</feature>
<dbReference type="InterPro" id="IPR011620">
    <property type="entry name" value="Sig_transdc_His_kinase_LytS_TM"/>
</dbReference>
<dbReference type="InterPro" id="IPR003594">
    <property type="entry name" value="HATPase_dom"/>
</dbReference>
<dbReference type="AlphaFoldDB" id="A0A109G0X3"/>
<accession>A0A109G0X3</accession>
<dbReference type="PRINTS" id="PR00344">
    <property type="entry name" value="BCTRLSENSOR"/>
</dbReference>
<keyword evidence="5" id="KW-0597">Phosphoprotein</keyword>
<organism evidence="16 17">
    <name type="scientific">Bacillus mycoides</name>
    <dbReference type="NCBI Taxonomy" id="1405"/>
    <lineage>
        <taxon>Bacteria</taxon>
        <taxon>Bacillati</taxon>
        <taxon>Bacillota</taxon>
        <taxon>Bacilli</taxon>
        <taxon>Bacillales</taxon>
        <taxon>Bacillaceae</taxon>
        <taxon>Bacillus</taxon>
        <taxon>Bacillus cereus group</taxon>
    </lineage>
</organism>
<gene>
    <name evidence="16" type="ORF">AWW70_21055</name>
</gene>
<dbReference type="SMART" id="SM00387">
    <property type="entry name" value="HATPase_c"/>
    <property type="match status" value="1"/>
</dbReference>
<evidence type="ECO:0000256" key="5">
    <source>
        <dbReference type="ARBA" id="ARBA00022553"/>
    </source>
</evidence>
<evidence type="ECO:0000256" key="12">
    <source>
        <dbReference type="ARBA" id="ARBA00023012"/>
    </source>
</evidence>
<keyword evidence="4" id="KW-1003">Cell membrane</keyword>
<dbReference type="PANTHER" id="PTHR43065">
    <property type="entry name" value="SENSOR HISTIDINE KINASE"/>
    <property type="match status" value="1"/>
</dbReference>
<keyword evidence="12" id="KW-0902">Two-component regulatory system</keyword>
<dbReference type="GO" id="GO:0000155">
    <property type="term" value="F:phosphorelay sensor kinase activity"/>
    <property type="evidence" value="ECO:0007669"/>
    <property type="project" value="InterPro"/>
</dbReference>
<dbReference type="EC" id="2.7.13.3" evidence="3"/>
<dbReference type="Pfam" id="PF00512">
    <property type="entry name" value="HisKA"/>
    <property type="match status" value="1"/>
</dbReference>
<feature type="transmembrane region" description="Helical" evidence="14">
    <location>
        <begin position="178"/>
        <end position="197"/>
    </location>
</feature>
<evidence type="ECO:0000313" key="17">
    <source>
        <dbReference type="Proteomes" id="UP000065797"/>
    </source>
</evidence>
<sequence>MYNTYGIEIQDNGACIMNFVYINQNVLNNLLYILSSIFVFYFIYDSGYFGKKYKKLLIILCTSIPLILCMRYPIYMDENYIHDLRQIPFLIGTLYGGFPVGIALLVILLIIRFMFYGFSLLTIIVYGTMLIITAFASSKFNTYNRKIKVTSSMFLTFFLAIFTTVIVLTLSDFQVNNLYIIYFILLPTILILFMVYFNEVLKDAIFMRSKLIKVEKMEIVSQLAASISHEVRNPLTVVKGFTQLLKTPNITQQSKDEYIEHILEELNRAQAIIDDYLTFAKPASEKLDHISVEHELNRVINMMLPFCNMNTINITKEFSEGTIIGNTQHFHQCFLNLIKNSIEAMPCGGNLIISATVSNNKVIIRIQDSGVGMSQEQINRFGEPYFSTKTKGTGLGTMVAVKIIETMRGSLKIRSIVNKGTTLTITFPKYNNESTLHNK</sequence>
<dbReference type="CDD" id="cd00082">
    <property type="entry name" value="HisKA"/>
    <property type="match status" value="1"/>
</dbReference>